<name>A0A161TQA1_XYLHT</name>
<dbReference type="AlphaFoldDB" id="A0A161TQA1"/>
<proteinExistence type="predicted"/>
<dbReference type="InParanoid" id="A0A161TQA1"/>
<accession>A0A161TQA1</accession>
<gene>
    <name evidence="1" type="ORF">L228DRAFT_245442</name>
</gene>
<evidence type="ECO:0000313" key="1">
    <source>
        <dbReference type="EMBL" id="KZF24496.1"/>
    </source>
</evidence>
<dbReference type="EMBL" id="KV407456">
    <property type="protein sequence ID" value="KZF24496.1"/>
    <property type="molecule type" value="Genomic_DNA"/>
</dbReference>
<dbReference type="GeneID" id="28897297"/>
<protein>
    <submittedName>
        <fullName evidence="1">Uncharacterized protein</fullName>
    </submittedName>
</protein>
<reference evidence="1 2" key="1">
    <citation type="journal article" date="2016" name="Fungal Biol.">
        <title>The genome of Xylona heveae provides a window into fungal endophytism.</title>
        <authorList>
            <person name="Gazis R."/>
            <person name="Kuo A."/>
            <person name="Riley R."/>
            <person name="LaButti K."/>
            <person name="Lipzen A."/>
            <person name="Lin J."/>
            <person name="Amirebrahimi M."/>
            <person name="Hesse C.N."/>
            <person name="Spatafora J.W."/>
            <person name="Henrissat B."/>
            <person name="Hainaut M."/>
            <person name="Grigoriev I.V."/>
            <person name="Hibbett D.S."/>
        </authorList>
    </citation>
    <scope>NUCLEOTIDE SEQUENCE [LARGE SCALE GENOMIC DNA]</scope>
    <source>
        <strain evidence="1 2">TC161</strain>
    </source>
</reference>
<dbReference type="RefSeq" id="XP_018190051.1">
    <property type="nucleotide sequence ID" value="XM_018332160.1"/>
</dbReference>
<sequence length="92" mass="10172">MTAPKCTDHRECYYPCCVEHKISVDQSLQSHVVSEDTIRGHRCLGNKYSPRHKQKQGLLLAGSADEHISLSVMKRRSSVCNASSSGPKRTGS</sequence>
<evidence type="ECO:0000313" key="2">
    <source>
        <dbReference type="Proteomes" id="UP000076632"/>
    </source>
</evidence>
<organism evidence="1 2">
    <name type="scientific">Xylona heveae (strain CBS 132557 / TC161)</name>
    <dbReference type="NCBI Taxonomy" id="1328760"/>
    <lineage>
        <taxon>Eukaryota</taxon>
        <taxon>Fungi</taxon>
        <taxon>Dikarya</taxon>
        <taxon>Ascomycota</taxon>
        <taxon>Pezizomycotina</taxon>
        <taxon>Xylonomycetes</taxon>
        <taxon>Xylonales</taxon>
        <taxon>Xylonaceae</taxon>
        <taxon>Xylona</taxon>
    </lineage>
</organism>
<keyword evidence="2" id="KW-1185">Reference proteome</keyword>
<dbReference type="Proteomes" id="UP000076632">
    <property type="component" value="Unassembled WGS sequence"/>
</dbReference>